<dbReference type="GO" id="GO:0004519">
    <property type="term" value="F:endonuclease activity"/>
    <property type="evidence" value="ECO:0007669"/>
    <property type="project" value="UniProtKB-KW"/>
</dbReference>
<keyword evidence="1" id="KW-0255">Endonuclease</keyword>
<dbReference type="InterPro" id="IPR044925">
    <property type="entry name" value="His-Me_finger_sf"/>
</dbReference>
<keyword evidence="1" id="KW-0378">Hydrolase</keyword>
<sequence length="29" mass="3046">MDHSRNGGRVRGVLCCNCNFGVGLLRGGP</sequence>
<organism evidence="1 2">
    <name type="scientific">Streptomyces bullii</name>
    <dbReference type="NCBI Taxonomy" id="349910"/>
    <lineage>
        <taxon>Bacteria</taxon>
        <taxon>Bacillati</taxon>
        <taxon>Actinomycetota</taxon>
        <taxon>Actinomycetes</taxon>
        <taxon>Kitasatosporales</taxon>
        <taxon>Streptomycetaceae</taxon>
        <taxon>Streptomyces</taxon>
    </lineage>
</organism>
<protein>
    <submittedName>
        <fullName evidence="1">Endonuclease domain-containing protein</fullName>
    </submittedName>
</protein>
<evidence type="ECO:0000313" key="2">
    <source>
        <dbReference type="Proteomes" id="UP001596154"/>
    </source>
</evidence>
<dbReference type="EMBL" id="JBHSNY010000010">
    <property type="protein sequence ID" value="MFC5637638.1"/>
    <property type="molecule type" value="Genomic_DNA"/>
</dbReference>
<comment type="caution">
    <text evidence="1">The sequence shown here is derived from an EMBL/GenBank/DDBJ whole genome shotgun (WGS) entry which is preliminary data.</text>
</comment>
<accession>A0ABW0UWU8</accession>
<keyword evidence="2" id="KW-1185">Reference proteome</keyword>
<dbReference type="Proteomes" id="UP001596154">
    <property type="component" value="Unassembled WGS sequence"/>
</dbReference>
<proteinExistence type="predicted"/>
<gene>
    <name evidence="1" type="ORF">ACFPZJ_28470</name>
</gene>
<name>A0ABW0UWU8_9ACTN</name>
<dbReference type="SUPFAM" id="SSF54060">
    <property type="entry name" value="His-Me finger endonucleases"/>
    <property type="match status" value="1"/>
</dbReference>
<reference evidence="2" key="1">
    <citation type="journal article" date="2019" name="Int. J. Syst. Evol. Microbiol.">
        <title>The Global Catalogue of Microorganisms (GCM) 10K type strain sequencing project: providing services to taxonomists for standard genome sequencing and annotation.</title>
        <authorList>
            <consortium name="The Broad Institute Genomics Platform"/>
            <consortium name="The Broad Institute Genome Sequencing Center for Infectious Disease"/>
            <person name="Wu L."/>
            <person name="Ma J."/>
        </authorList>
    </citation>
    <scope>NUCLEOTIDE SEQUENCE [LARGE SCALE GENOMIC DNA]</scope>
    <source>
        <strain evidence="2">CGMCC 4.7248</strain>
    </source>
</reference>
<dbReference type="InterPro" id="IPR038563">
    <property type="entry name" value="Endonuclease_7_sf"/>
</dbReference>
<dbReference type="Gene3D" id="3.40.1800.10">
    <property type="entry name" value="His-Me finger endonucleases"/>
    <property type="match status" value="1"/>
</dbReference>
<dbReference type="RefSeq" id="WP_381027307.1">
    <property type="nucleotide sequence ID" value="NZ_JBHSNY010000010.1"/>
</dbReference>
<dbReference type="Pfam" id="PF02945">
    <property type="entry name" value="Endonuclease_7"/>
    <property type="match status" value="1"/>
</dbReference>
<dbReference type="InterPro" id="IPR004211">
    <property type="entry name" value="Endonuclease_7"/>
</dbReference>
<evidence type="ECO:0000313" key="1">
    <source>
        <dbReference type="EMBL" id="MFC5637638.1"/>
    </source>
</evidence>
<keyword evidence="1" id="KW-0540">Nuclease</keyword>